<dbReference type="InterPro" id="IPR015421">
    <property type="entry name" value="PyrdxlP-dep_Trfase_major"/>
</dbReference>
<dbReference type="Proteomes" id="UP001431572">
    <property type="component" value="Chromosome 1"/>
</dbReference>
<feature type="binding site" evidence="5">
    <location>
        <position position="137"/>
    </location>
    <ligand>
        <name>pyridoxal 5'-phosphate</name>
        <dbReference type="ChEBI" id="CHEBI:597326"/>
    </ligand>
</feature>
<dbReference type="EMBL" id="CP128399">
    <property type="protein sequence ID" value="WJW66023.1"/>
    <property type="molecule type" value="Genomic_DNA"/>
</dbReference>
<dbReference type="InterPro" id="IPR015424">
    <property type="entry name" value="PyrdxlP-dep_Trfase"/>
</dbReference>
<dbReference type="HAMAP" id="MF_01107">
    <property type="entry name" value="ArgD_aminotrans_3"/>
    <property type="match status" value="1"/>
</dbReference>
<comment type="subcellular location">
    <subcellularLocation>
        <location evidence="5">Cytoplasm</location>
    </subcellularLocation>
</comment>
<organism evidence="6 7">
    <name type="scientific">Candidatus Chlorohelix allophototropha</name>
    <dbReference type="NCBI Taxonomy" id="3003348"/>
    <lineage>
        <taxon>Bacteria</taxon>
        <taxon>Bacillati</taxon>
        <taxon>Chloroflexota</taxon>
        <taxon>Chloroflexia</taxon>
        <taxon>Candidatus Chloroheliales</taxon>
        <taxon>Candidatus Chloroheliaceae</taxon>
        <taxon>Candidatus Chlorohelix</taxon>
    </lineage>
</organism>
<dbReference type="InterPro" id="IPR050103">
    <property type="entry name" value="Class-III_PLP-dep_AT"/>
</dbReference>
<protein>
    <recommendedName>
        <fullName evidence="5">Acetylornithine aminotransferase</fullName>
        <shortName evidence="5">ACOAT</shortName>
        <ecNumber evidence="5">2.6.1.11</ecNumber>
    </recommendedName>
</protein>
<dbReference type="Gene3D" id="3.90.1150.10">
    <property type="entry name" value="Aspartate Aminotransferase, domain 1"/>
    <property type="match status" value="1"/>
</dbReference>
<feature type="binding site" evidence="5">
    <location>
        <position position="278"/>
    </location>
    <ligand>
        <name>N(2)-acetyl-L-ornithine</name>
        <dbReference type="ChEBI" id="CHEBI:57805"/>
    </ligand>
</feature>
<keyword evidence="2 5" id="KW-0028">Amino-acid biosynthesis</keyword>
<dbReference type="PANTHER" id="PTHR11986">
    <property type="entry name" value="AMINOTRANSFERASE CLASS III"/>
    <property type="match status" value="1"/>
</dbReference>
<dbReference type="CDD" id="cd00610">
    <property type="entry name" value="OAT_like"/>
    <property type="match status" value="1"/>
</dbReference>
<comment type="cofactor">
    <cofactor evidence="5">
        <name>pyridoxal 5'-phosphate</name>
        <dbReference type="ChEBI" id="CHEBI:597326"/>
    </cofactor>
    <text evidence="5">Binds 1 pyridoxal phosphate per subunit.</text>
</comment>
<keyword evidence="1 5" id="KW-0032">Aminotransferase</keyword>
<dbReference type="NCBIfam" id="TIGR00707">
    <property type="entry name" value="argD"/>
    <property type="match status" value="1"/>
</dbReference>
<evidence type="ECO:0000256" key="3">
    <source>
        <dbReference type="ARBA" id="ARBA00022679"/>
    </source>
</evidence>
<feature type="modified residue" description="N6-(pyridoxal phosphate)lysine" evidence="5">
    <location>
        <position position="251"/>
    </location>
</feature>
<comment type="similarity">
    <text evidence="5">Belongs to the class-III pyridoxal-phosphate-dependent aminotransferase family. ArgD subfamily.</text>
</comment>
<dbReference type="PANTHER" id="PTHR11986:SF79">
    <property type="entry name" value="ACETYLORNITHINE AMINOTRANSFERASE, MITOCHONDRIAL"/>
    <property type="match status" value="1"/>
</dbReference>
<dbReference type="InterPro" id="IPR015422">
    <property type="entry name" value="PyrdxlP-dep_Trfase_small"/>
</dbReference>
<dbReference type="NCBIfam" id="NF002325">
    <property type="entry name" value="PRK01278.1"/>
    <property type="match status" value="1"/>
</dbReference>
<comment type="catalytic activity">
    <reaction evidence="5">
        <text>N(2)-acetyl-L-ornithine + 2-oxoglutarate = N-acetyl-L-glutamate 5-semialdehyde + L-glutamate</text>
        <dbReference type="Rhea" id="RHEA:18049"/>
        <dbReference type="ChEBI" id="CHEBI:16810"/>
        <dbReference type="ChEBI" id="CHEBI:29123"/>
        <dbReference type="ChEBI" id="CHEBI:29985"/>
        <dbReference type="ChEBI" id="CHEBI:57805"/>
        <dbReference type="EC" id="2.6.1.11"/>
    </reaction>
</comment>
<gene>
    <name evidence="5" type="primary">argD</name>
    <name evidence="6" type="ORF">OZ401_001805</name>
</gene>
<evidence type="ECO:0000256" key="5">
    <source>
        <dbReference type="HAMAP-Rule" id="MF_01107"/>
    </source>
</evidence>
<name>A0ABY9AYT7_9CHLR</name>
<feature type="binding site" evidence="5">
    <location>
        <begin position="222"/>
        <end position="225"/>
    </location>
    <ligand>
        <name>pyridoxal 5'-phosphate</name>
        <dbReference type="ChEBI" id="CHEBI:597326"/>
    </ligand>
</feature>
<dbReference type="Pfam" id="PF00202">
    <property type="entry name" value="Aminotran_3"/>
    <property type="match status" value="1"/>
</dbReference>
<evidence type="ECO:0000256" key="2">
    <source>
        <dbReference type="ARBA" id="ARBA00022605"/>
    </source>
</evidence>
<feature type="binding site" evidence="5">
    <location>
        <position position="140"/>
    </location>
    <ligand>
        <name>N(2)-acetyl-L-ornithine</name>
        <dbReference type="ChEBI" id="CHEBI:57805"/>
    </ligand>
</feature>
<dbReference type="InterPro" id="IPR005814">
    <property type="entry name" value="Aminotrans_3"/>
</dbReference>
<comment type="subunit">
    <text evidence="5">Homodimer.</text>
</comment>
<sequence length="395" mass="43045">MITSSWPDLEKKYLMFNIKRPPMVIVKGEGVRLWDQTGRSYLDFVGGWAVNALGHCHPAVVNAIQQQAATLIHTSNQYYTIPQIELGRLLVENSALDKVFLCNSGAEANEGAVKLARKYGKVKKNGAYEVITTLKSFHGRTLAMVAATGKPHYQEPYKPLPAGFLNVPYNDLEAIKQATNERTIAIMIEPVQGEGGVNVATQEYMHGLRKWCDENGLLLMLDEVQTGIGRTGKLFAYQHYGIEPDIMTLAKALGGGVSIGALLSKQHCAVFEPGDHGSTFGGNPLACAAGVAVMNEVLHNDISGRAAATGEYLVKRLGELKEKHPIITEVRGLGLLCAFDISKEVAGDIMLRCSEEGLLINMVSPTTIRLMPPLIITENNVDEAIDILDEVLSEF</sequence>
<feature type="binding site" evidence="5">
    <location>
        <begin position="105"/>
        <end position="106"/>
    </location>
    <ligand>
        <name>pyridoxal 5'-phosphate</name>
        <dbReference type="ChEBI" id="CHEBI:597326"/>
    </ligand>
</feature>
<keyword evidence="7" id="KW-1185">Reference proteome</keyword>
<comment type="pathway">
    <text evidence="5">Amino-acid biosynthesis; L-arginine biosynthesis; N(2)-acetyl-L-ornithine from L-glutamate: step 4/4.</text>
</comment>
<dbReference type="SUPFAM" id="SSF53383">
    <property type="entry name" value="PLP-dependent transferases"/>
    <property type="match status" value="1"/>
</dbReference>
<comment type="miscellaneous">
    <text evidence="5">May also have succinyldiaminopimelate aminotransferase activity, thus carrying out the corresponding step in lysine biosynthesis.</text>
</comment>
<keyword evidence="5" id="KW-0963">Cytoplasm</keyword>
<dbReference type="NCBIfam" id="NF002874">
    <property type="entry name" value="PRK03244.1"/>
    <property type="match status" value="1"/>
</dbReference>
<evidence type="ECO:0000313" key="6">
    <source>
        <dbReference type="EMBL" id="WJW66023.1"/>
    </source>
</evidence>
<evidence type="ECO:0000256" key="4">
    <source>
        <dbReference type="ARBA" id="ARBA00022898"/>
    </source>
</evidence>
<keyword evidence="3 5" id="KW-0808">Transferase</keyword>
<keyword evidence="4 5" id="KW-0663">Pyridoxal phosphate</keyword>
<dbReference type="GO" id="GO:0003992">
    <property type="term" value="F:N2-acetyl-L-ornithine:2-oxoglutarate 5-aminotransferase activity"/>
    <property type="evidence" value="ECO:0007669"/>
    <property type="project" value="UniProtKB-EC"/>
</dbReference>
<reference evidence="6" key="1">
    <citation type="journal article" date="2024" name="Nature">
        <title>Anoxygenic phototroph of the Chloroflexota uses a type I reaction centre.</title>
        <authorList>
            <person name="Tsuji J.M."/>
            <person name="Shaw N.A."/>
            <person name="Nagashima S."/>
            <person name="Venkiteswaran J.J."/>
            <person name="Schiff S.L."/>
            <person name="Watanabe T."/>
            <person name="Fukui M."/>
            <person name="Hanada S."/>
            <person name="Tank M."/>
            <person name="Neufeld J.D."/>
        </authorList>
    </citation>
    <scope>NUCLEOTIDE SEQUENCE</scope>
    <source>
        <strain evidence="6">L227-S17</strain>
    </source>
</reference>
<dbReference type="InterPro" id="IPR004636">
    <property type="entry name" value="AcOrn/SuccOrn_fam"/>
</dbReference>
<accession>A0ABY9AYT7</accession>
<dbReference type="PIRSF" id="PIRSF000521">
    <property type="entry name" value="Transaminase_4ab_Lys_Orn"/>
    <property type="match status" value="1"/>
</dbReference>
<keyword evidence="5" id="KW-0055">Arginine biosynthesis</keyword>
<dbReference type="PROSITE" id="PS00600">
    <property type="entry name" value="AA_TRANSFER_CLASS_3"/>
    <property type="match status" value="1"/>
</dbReference>
<dbReference type="EC" id="2.6.1.11" evidence="5"/>
<evidence type="ECO:0000313" key="7">
    <source>
        <dbReference type="Proteomes" id="UP001431572"/>
    </source>
</evidence>
<dbReference type="Gene3D" id="3.40.640.10">
    <property type="entry name" value="Type I PLP-dependent aspartate aminotransferase-like (Major domain)"/>
    <property type="match status" value="1"/>
</dbReference>
<evidence type="ECO:0000256" key="1">
    <source>
        <dbReference type="ARBA" id="ARBA00022576"/>
    </source>
</evidence>
<feature type="binding site" evidence="5">
    <location>
        <position position="279"/>
    </location>
    <ligand>
        <name>pyridoxal 5'-phosphate</name>
        <dbReference type="ChEBI" id="CHEBI:597326"/>
    </ligand>
</feature>
<dbReference type="InterPro" id="IPR049704">
    <property type="entry name" value="Aminotrans_3_PPA_site"/>
</dbReference>
<proteinExistence type="inferred from homology"/>